<dbReference type="RefSeq" id="XP_070888260.1">
    <property type="nucleotide sequence ID" value="XM_071026021.1"/>
</dbReference>
<reference evidence="1 2" key="1">
    <citation type="submission" date="2024-07" db="EMBL/GenBank/DDBJ databases">
        <title>Section-level genome sequencing and comparative genomics of Aspergillus sections Usti and Cavernicolus.</title>
        <authorList>
            <consortium name="Lawrence Berkeley National Laboratory"/>
            <person name="Nybo J.L."/>
            <person name="Vesth T.C."/>
            <person name="Theobald S."/>
            <person name="Frisvad J.C."/>
            <person name="Larsen T.O."/>
            <person name="Kjaerboelling I."/>
            <person name="Rothschild-Mancinelli K."/>
            <person name="Lyhne E.K."/>
            <person name="Kogle M.E."/>
            <person name="Barry K."/>
            <person name="Clum A."/>
            <person name="Na H."/>
            <person name="Ledsgaard L."/>
            <person name="Lin J."/>
            <person name="Lipzen A."/>
            <person name="Kuo A."/>
            <person name="Riley R."/>
            <person name="Mondo S."/>
            <person name="Labutti K."/>
            <person name="Haridas S."/>
            <person name="Pangalinan J."/>
            <person name="Salamov A.A."/>
            <person name="Simmons B.A."/>
            <person name="Magnuson J.K."/>
            <person name="Chen J."/>
            <person name="Drula E."/>
            <person name="Henrissat B."/>
            <person name="Wiebenga A."/>
            <person name="Lubbers R.J."/>
            <person name="Gomes A.C."/>
            <person name="Macurrencykelacurrency M.R."/>
            <person name="Stajich J."/>
            <person name="Grigoriev I.V."/>
            <person name="Mortensen U.H."/>
            <person name="De Vries R.P."/>
            <person name="Baker S.E."/>
            <person name="Andersen M.R."/>
        </authorList>
    </citation>
    <scope>NUCLEOTIDE SEQUENCE [LARGE SCALE GENOMIC DNA]</scope>
    <source>
        <strain evidence="1 2">CBS 449.75</strain>
    </source>
</reference>
<protein>
    <submittedName>
        <fullName evidence="1">Uncharacterized protein</fullName>
    </submittedName>
</protein>
<evidence type="ECO:0000313" key="1">
    <source>
        <dbReference type="EMBL" id="KAL2869281.1"/>
    </source>
</evidence>
<dbReference type="EMBL" id="JBFXLQ010000010">
    <property type="protein sequence ID" value="KAL2869281.1"/>
    <property type="molecule type" value="Genomic_DNA"/>
</dbReference>
<dbReference type="GeneID" id="98141093"/>
<comment type="caution">
    <text evidence="1">The sequence shown here is derived from an EMBL/GenBank/DDBJ whole genome shotgun (WGS) entry which is preliminary data.</text>
</comment>
<evidence type="ECO:0000313" key="2">
    <source>
        <dbReference type="Proteomes" id="UP001610432"/>
    </source>
</evidence>
<keyword evidence="2" id="KW-1185">Reference proteome</keyword>
<accession>A0ABR4LXK5</accession>
<dbReference type="Proteomes" id="UP001610432">
    <property type="component" value="Unassembled WGS sequence"/>
</dbReference>
<sequence>MRPQPGSSQRPKSEVPQASSAPALLWFLHDCTKMTRPFRAADCDQKRLGSDPSKRGGRFLCVEWSFEVCSPPGPLSSTANEARESGPSWSFQTVAPPPLIPDRSNKTLEPTGGFSALPEERLSWNRPLFLLETEPLRLVRDCPLPSNSNLLISPSAVHLRFSFFLLLLRLSGSTSLFFFSFFFLCNQSLADCLLLVCEDCWEFLVSHCSTNFASFPRHHSCATLFEFPPASTWSCADPSQLYSIRKSTLINSLKTEYVRLSSNSTSLT</sequence>
<organism evidence="1 2">
    <name type="scientific">Aspergillus lucknowensis</name>
    <dbReference type="NCBI Taxonomy" id="176173"/>
    <lineage>
        <taxon>Eukaryota</taxon>
        <taxon>Fungi</taxon>
        <taxon>Dikarya</taxon>
        <taxon>Ascomycota</taxon>
        <taxon>Pezizomycotina</taxon>
        <taxon>Eurotiomycetes</taxon>
        <taxon>Eurotiomycetidae</taxon>
        <taxon>Eurotiales</taxon>
        <taxon>Aspergillaceae</taxon>
        <taxon>Aspergillus</taxon>
        <taxon>Aspergillus subgen. Nidulantes</taxon>
    </lineage>
</organism>
<gene>
    <name evidence="1" type="ORF">BJX67DRAFT_23613</name>
</gene>
<name>A0ABR4LXK5_9EURO</name>
<proteinExistence type="predicted"/>